<evidence type="ECO:0000313" key="2">
    <source>
        <dbReference type="EMBL" id="GAG86000.1"/>
    </source>
</evidence>
<accession>X1ATF3</accession>
<dbReference type="SUPFAM" id="SSF109604">
    <property type="entry name" value="HD-domain/PDEase-like"/>
    <property type="match status" value="1"/>
</dbReference>
<organism evidence="2">
    <name type="scientific">marine sediment metagenome</name>
    <dbReference type="NCBI Taxonomy" id="412755"/>
    <lineage>
        <taxon>unclassified sequences</taxon>
        <taxon>metagenomes</taxon>
        <taxon>ecological metagenomes</taxon>
    </lineage>
</organism>
<dbReference type="Pfam" id="PF01966">
    <property type="entry name" value="HD"/>
    <property type="match status" value="1"/>
</dbReference>
<dbReference type="EMBL" id="BART01014197">
    <property type="protein sequence ID" value="GAG86000.1"/>
    <property type="molecule type" value="Genomic_DNA"/>
</dbReference>
<name>X1ATF3_9ZZZZ</name>
<evidence type="ECO:0000259" key="1">
    <source>
        <dbReference type="Pfam" id="PF01966"/>
    </source>
</evidence>
<reference evidence="2" key="1">
    <citation type="journal article" date="2014" name="Front. Microbiol.">
        <title>High frequency of phylogenetically diverse reductive dehalogenase-homologous genes in deep subseafloor sedimentary metagenomes.</title>
        <authorList>
            <person name="Kawai M."/>
            <person name="Futagami T."/>
            <person name="Toyoda A."/>
            <person name="Takaki Y."/>
            <person name="Nishi S."/>
            <person name="Hori S."/>
            <person name="Arai W."/>
            <person name="Tsubouchi T."/>
            <person name="Morono Y."/>
            <person name="Uchiyama I."/>
            <person name="Ito T."/>
            <person name="Fujiyama A."/>
            <person name="Inagaki F."/>
            <person name="Takami H."/>
        </authorList>
    </citation>
    <scope>NUCLEOTIDE SEQUENCE</scope>
    <source>
        <strain evidence="2">Expedition CK06-06</strain>
    </source>
</reference>
<dbReference type="NCBIfam" id="TIGR00277">
    <property type="entry name" value="HDIG"/>
    <property type="match status" value="1"/>
</dbReference>
<dbReference type="AlphaFoldDB" id="X1ATF3"/>
<sequence length="84" mass="9502">MVENEEVISFVRKFSFQKSEKDDIHGFSHVERVFNLCLQIGKGLGANLLNLKIAALLHDIGRTYKNIVDYNKNHAELSAEIAAE</sequence>
<protein>
    <recommendedName>
        <fullName evidence="1">HD domain-containing protein</fullName>
    </recommendedName>
</protein>
<proteinExistence type="predicted"/>
<comment type="caution">
    <text evidence="2">The sequence shown here is derived from an EMBL/GenBank/DDBJ whole genome shotgun (WGS) entry which is preliminary data.</text>
</comment>
<feature type="domain" description="HD" evidence="1">
    <location>
        <begin position="27"/>
        <end position="83"/>
    </location>
</feature>
<dbReference type="InterPro" id="IPR006675">
    <property type="entry name" value="HDIG_dom"/>
</dbReference>
<dbReference type="CDD" id="cd00077">
    <property type="entry name" value="HDc"/>
    <property type="match status" value="1"/>
</dbReference>
<feature type="non-terminal residue" evidence="2">
    <location>
        <position position="84"/>
    </location>
</feature>
<dbReference type="Gene3D" id="1.10.3210.10">
    <property type="entry name" value="Hypothetical protein af1432"/>
    <property type="match status" value="1"/>
</dbReference>
<gene>
    <name evidence="2" type="ORF">S01H4_28509</name>
</gene>
<dbReference type="InterPro" id="IPR003607">
    <property type="entry name" value="HD/PDEase_dom"/>
</dbReference>
<dbReference type="InterPro" id="IPR006674">
    <property type="entry name" value="HD_domain"/>
</dbReference>